<organism evidence="1 2">
    <name type="scientific">Purpureocillium lilacinum</name>
    <name type="common">Paecilomyces lilacinus</name>
    <dbReference type="NCBI Taxonomy" id="33203"/>
    <lineage>
        <taxon>Eukaryota</taxon>
        <taxon>Fungi</taxon>
        <taxon>Dikarya</taxon>
        <taxon>Ascomycota</taxon>
        <taxon>Pezizomycotina</taxon>
        <taxon>Sordariomycetes</taxon>
        <taxon>Hypocreomycetidae</taxon>
        <taxon>Hypocreales</taxon>
        <taxon>Ophiocordycipitaceae</taxon>
        <taxon>Purpureocillium</taxon>
    </lineage>
</organism>
<dbReference type="EMBL" id="JBGNUJ010000002">
    <property type="protein sequence ID" value="KAL3964203.1"/>
    <property type="molecule type" value="Genomic_DNA"/>
</dbReference>
<dbReference type="Proteomes" id="UP001638806">
    <property type="component" value="Unassembled WGS sequence"/>
</dbReference>
<comment type="caution">
    <text evidence="1">The sequence shown here is derived from an EMBL/GenBank/DDBJ whole genome shotgun (WGS) entry which is preliminary data.</text>
</comment>
<gene>
    <name evidence="1" type="ORF">ACCO45_001207</name>
</gene>
<proteinExistence type="predicted"/>
<evidence type="ECO:0000313" key="1">
    <source>
        <dbReference type="EMBL" id="KAL3964203.1"/>
    </source>
</evidence>
<accession>A0ACC4E7L6</accession>
<evidence type="ECO:0000313" key="2">
    <source>
        <dbReference type="Proteomes" id="UP001638806"/>
    </source>
</evidence>
<sequence length="783" mass="85357">MVLPRKHLPLACLDLAPSDNGLPQSRFYESHIKILDLESRVGSTPSVLVARSDSTGVIYALERQNTGLYVVCKLGPWVDLDALTAKATALSRERLWPARTERRQQDEMTAITTPQLHKDQKRSAQQSKPFIRGDIAETAAAGNQLPSPELNLEPQAQPGPPLIPSTTAGTPANLGKALEQEPQNTATNIFDNIRTQYFDALYRSMGSLAYFAKGPLSRARSAFHLDLESSLDMADLIEFLKSMILTTVQIDKKYRETIPDVIAKMGEHINSSDEGGRRKRKSKKMRLGKNGLYPVEEEDVCRWWTSNKPELSDDQTGFSAAQIKSHVSLLRTRETQLQMILILEILALEPLKSSADTGDACLPALPGTDTSVQLPSMAPPPKKRNKHNLPVLIDVHADRLTIWQSTAFDDILLLGDSQVSQVSADGQSQAASSEPLKDFCVDVIVPFKREQQKPGAAAKRPAALNNPRRTLQRALSTDQQHRRSVSRGPSNAIALMRSATSTAVPGVKREGSEPAPLRSIPSGALNQTRRQQPSLLRSTSMTNLQDAKANKKAMVEAELKDAISALRKPNRGVVGKDMAEVDERRALTGSSAKKVKKVSRTSLGSNIVKATPANNRFWDALAAKRETSADCAHERTDELIPPSSIGPLVPSTTSSMGHRDAYVGSTSPAIELVGGTPVRPTSQPSFIRRPANEEPAIPPSSPLMERNATSTGAFSIPGSAAGSRERLDFSTPRKGEVSATPIKRTAPRPHAISESPGARVDAQSQKKVSIYQRLGWDDDFDDL</sequence>
<reference evidence="1" key="1">
    <citation type="submission" date="2024-12" db="EMBL/GenBank/DDBJ databases">
        <title>Comparative genomics and development of molecular markers within Purpureocillium lilacinum and among Purpureocillium species.</title>
        <authorList>
            <person name="Yeh Z.-Y."/>
            <person name="Ni N.-T."/>
            <person name="Lo P.-H."/>
            <person name="Mushyakhwo K."/>
            <person name="Lin C.-F."/>
            <person name="Nai Y.-S."/>
        </authorList>
    </citation>
    <scope>NUCLEOTIDE SEQUENCE</scope>
    <source>
        <strain evidence="1">NCHU-NPUST-175</strain>
    </source>
</reference>
<protein>
    <submittedName>
        <fullName evidence="1">Uncharacterized protein</fullName>
    </submittedName>
</protein>
<keyword evidence="2" id="KW-1185">Reference proteome</keyword>
<name>A0ACC4E7L6_PURLI</name>